<evidence type="ECO:0000256" key="2">
    <source>
        <dbReference type="ARBA" id="ARBA00022618"/>
    </source>
</evidence>
<sequence length="444" mass="48138">MTDLYQSQRAMRNMRRAAMQRGVVAILDIGTSKIACVVLRFDGPDSFREQDGVGSMAGQSSFRIIGAATTRSRGVRYGEVAAMQETERAIRTAVTAAQKMANVRVDHVIACFAGGEPRSYGLAGEVEVSDSLVTEEDVAQVLSACEVPPIGHGREVLHAQPVNFALDHRSGLADPRGQMGRRLACDMHLLTVEGAAVQNLLHCIKRCDLELAGIASSAYVSGMSALVEDEQELGAACIDMGGGATGLSIFLKRHMIYADSVRMGGENVTSDIAQGLRIPHATAERIKTFHGGVVATGVDDREMIEIGGDSGDWEKDRRTVSRSEVIGIIRPRMEEILEEVRARLDAAGFEHLPSRQIVLTGGCSQMPGIDGLAARILGQQVRLGRPLRVQGLPQAATGAAFASSVGLCLFATHPQDEWWDFDIPMGRYPARSLRRAVKWFRENW</sequence>
<dbReference type="InterPro" id="IPR043129">
    <property type="entry name" value="ATPase_NBD"/>
</dbReference>
<dbReference type="GO" id="GO:0043093">
    <property type="term" value="P:FtsZ-dependent cytokinesis"/>
    <property type="evidence" value="ECO:0007669"/>
    <property type="project" value="UniProtKB-UniRule"/>
</dbReference>
<comment type="function">
    <text evidence="5 6">Cell division protein that is involved in the assembly of the Z ring. May serve as a membrane anchor for the Z ring.</text>
</comment>
<protein>
    <recommendedName>
        <fullName evidence="5 6">Cell division protein FtsA</fullName>
    </recommendedName>
</protein>
<dbReference type="SUPFAM" id="SSF53067">
    <property type="entry name" value="Actin-like ATPase domain"/>
    <property type="match status" value="2"/>
</dbReference>
<keyword evidence="1 5" id="KW-1003">Cell membrane</keyword>
<keyword evidence="4 5" id="KW-0131">Cell cycle</keyword>
<evidence type="ECO:0000313" key="8">
    <source>
        <dbReference type="EMBL" id="OWJ75236.1"/>
    </source>
</evidence>
<dbReference type="GO" id="GO:0032153">
    <property type="term" value="C:cell division site"/>
    <property type="evidence" value="ECO:0007669"/>
    <property type="project" value="UniProtKB-UniRule"/>
</dbReference>
<dbReference type="STRING" id="366616.CG51_03035"/>
<dbReference type="InterPro" id="IPR003494">
    <property type="entry name" value="SHS2_FtsA"/>
</dbReference>
<comment type="subunit">
    <text evidence="5">Self-interacts. Interacts with FtsZ.</text>
</comment>
<dbReference type="SMART" id="SM00842">
    <property type="entry name" value="FtsA"/>
    <property type="match status" value="1"/>
</dbReference>
<dbReference type="RefSeq" id="WP_035744761.1">
    <property type="nucleotide sequence ID" value="NZ_CALUEG010000002.1"/>
</dbReference>
<organism evidence="9 10">
    <name type="scientific">Haematobacter missouriensis</name>
    <dbReference type="NCBI Taxonomy" id="366616"/>
    <lineage>
        <taxon>Bacteria</taxon>
        <taxon>Pseudomonadati</taxon>
        <taxon>Pseudomonadota</taxon>
        <taxon>Alphaproteobacteria</taxon>
        <taxon>Rhodobacterales</taxon>
        <taxon>Paracoccaceae</taxon>
        <taxon>Haematobacter</taxon>
    </lineage>
</organism>
<proteinExistence type="inferred from homology"/>
<evidence type="ECO:0000313" key="10">
    <source>
        <dbReference type="Proteomes" id="UP000196640"/>
    </source>
</evidence>
<dbReference type="AlphaFoldDB" id="A0A212ASQ5"/>
<dbReference type="InterPro" id="IPR050696">
    <property type="entry name" value="FtsA/MreB"/>
</dbReference>
<comment type="subcellular location">
    <subcellularLocation>
        <location evidence="5">Cell membrane</location>
        <topology evidence="5">Peripheral membrane protein</topology>
        <orientation evidence="5">Cytoplasmic side</orientation>
    </subcellularLocation>
    <text evidence="5">Localizes to the Z ring in an FtsZ-dependent manner. Targeted to the membrane through a conserved C-terminal amphipathic helix.</text>
</comment>
<dbReference type="Proteomes" id="UP000214673">
    <property type="component" value="Unassembled WGS sequence"/>
</dbReference>
<evidence type="ECO:0000256" key="4">
    <source>
        <dbReference type="ARBA" id="ARBA00023306"/>
    </source>
</evidence>
<evidence type="ECO:0000259" key="7">
    <source>
        <dbReference type="SMART" id="SM00842"/>
    </source>
</evidence>
<keyword evidence="3 5" id="KW-0472">Membrane</keyword>
<feature type="domain" description="SHS2" evidence="7">
    <location>
        <begin position="24"/>
        <end position="225"/>
    </location>
</feature>
<dbReference type="GO" id="GO:0009898">
    <property type="term" value="C:cytoplasmic side of plasma membrane"/>
    <property type="evidence" value="ECO:0007669"/>
    <property type="project" value="UniProtKB-UniRule"/>
</dbReference>
<accession>A0A212ASQ5</accession>
<reference evidence="10 11" key="1">
    <citation type="submission" date="2016-11" db="EMBL/GenBank/DDBJ databases">
        <title>Comparison of Traditional DNA-DNA Hybridization with In Silico Genomic Analysis.</title>
        <authorList>
            <person name="Nicholson A.C."/>
            <person name="Sammons S."/>
            <person name="Humrighouse B.W."/>
            <person name="Graziano J."/>
            <person name="Lasker B."/>
            <person name="Whitney A.M."/>
            <person name="Mcquiston J.R."/>
        </authorList>
    </citation>
    <scope>NUCLEOTIDE SEQUENCE [LARGE SCALE GENOMIC DNA]</scope>
    <source>
        <strain evidence="8 11">H1892</strain>
        <strain evidence="9 10">H2381</strain>
    </source>
</reference>
<dbReference type="CDD" id="cd24048">
    <property type="entry name" value="ASKHA_NBD_FtsA"/>
    <property type="match status" value="1"/>
</dbReference>
<evidence type="ECO:0000313" key="9">
    <source>
        <dbReference type="EMBL" id="OWJ84528.1"/>
    </source>
</evidence>
<dbReference type="PANTHER" id="PTHR32432">
    <property type="entry name" value="CELL DIVISION PROTEIN FTSA-RELATED"/>
    <property type="match status" value="1"/>
</dbReference>
<evidence type="ECO:0000256" key="6">
    <source>
        <dbReference type="PIRNR" id="PIRNR003101"/>
    </source>
</evidence>
<dbReference type="PANTHER" id="PTHR32432:SF4">
    <property type="entry name" value="CELL DIVISION PROTEIN FTSA"/>
    <property type="match status" value="1"/>
</dbReference>
<evidence type="ECO:0000256" key="5">
    <source>
        <dbReference type="HAMAP-Rule" id="MF_02033"/>
    </source>
</evidence>
<dbReference type="HAMAP" id="MF_02033">
    <property type="entry name" value="FtsA"/>
    <property type="match status" value="1"/>
</dbReference>
<evidence type="ECO:0000256" key="1">
    <source>
        <dbReference type="ARBA" id="ARBA00022475"/>
    </source>
</evidence>
<dbReference type="OrthoDB" id="9810567at2"/>
<dbReference type="Pfam" id="PF14450">
    <property type="entry name" value="FtsA"/>
    <property type="match status" value="1"/>
</dbReference>
<keyword evidence="11" id="KW-1185">Reference proteome</keyword>
<dbReference type="Gene3D" id="3.30.420.40">
    <property type="match status" value="1"/>
</dbReference>
<dbReference type="InterPro" id="IPR020823">
    <property type="entry name" value="Cell_div_FtsA"/>
</dbReference>
<evidence type="ECO:0000256" key="3">
    <source>
        <dbReference type="ARBA" id="ARBA00023136"/>
    </source>
</evidence>
<dbReference type="Proteomes" id="UP000196640">
    <property type="component" value="Unassembled WGS sequence"/>
</dbReference>
<comment type="similarity">
    <text evidence="5 6">Belongs to the FtsA/MreB family.</text>
</comment>
<dbReference type="NCBIfam" id="TIGR01174">
    <property type="entry name" value="ftsA"/>
    <property type="match status" value="1"/>
</dbReference>
<dbReference type="EMBL" id="NIPV01000038">
    <property type="protein sequence ID" value="OWJ75236.1"/>
    <property type="molecule type" value="Genomic_DNA"/>
</dbReference>
<dbReference type="Pfam" id="PF02491">
    <property type="entry name" value="SHS2_FTSA"/>
    <property type="match status" value="1"/>
</dbReference>
<keyword evidence="2 5" id="KW-0132">Cell division</keyword>
<dbReference type="PIRSF" id="PIRSF003101">
    <property type="entry name" value="FtsA"/>
    <property type="match status" value="1"/>
</dbReference>
<comment type="caution">
    <text evidence="9">The sequence shown here is derived from an EMBL/GenBank/DDBJ whole genome shotgun (WGS) entry which is preliminary data.</text>
</comment>
<name>A0A212ASQ5_9RHOB</name>
<gene>
    <name evidence="5 9" type="primary">ftsA</name>
    <name evidence="9" type="ORF">CDV52_07540</name>
    <name evidence="8" type="ORF">CDV53_10940</name>
</gene>
<dbReference type="EMBL" id="NIPX01000007">
    <property type="protein sequence ID" value="OWJ84528.1"/>
    <property type="molecule type" value="Genomic_DNA"/>
</dbReference>
<evidence type="ECO:0000313" key="11">
    <source>
        <dbReference type="Proteomes" id="UP000214673"/>
    </source>
</evidence>